<name>A0A1G5V9S5_9BACT</name>
<dbReference type="PROSITE" id="PS51352">
    <property type="entry name" value="THIOREDOXIN_2"/>
    <property type="match status" value="1"/>
</dbReference>
<evidence type="ECO:0000313" key="12">
    <source>
        <dbReference type="Proteomes" id="UP000198756"/>
    </source>
</evidence>
<dbReference type="AlphaFoldDB" id="A0A1G5V9S5"/>
<sequence>MSTQPKTFQELIQGDIPVLVDFFATWCGPCKMMQPILEDTSRQLGDKVKIVKVDIDKNPLAAGKFQVRGVPTLILFHKGKAIWRQSGVVPTHQLVQIIESNRGAFA</sequence>
<dbReference type="GO" id="GO:0015035">
    <property type="term" value="F:protein-disulfide reductase activity"/>
    <property type="evidence" value="ECO:0007669"/>
    <property type="project" value="UniProtKB-UniRule"/>
</dbReference>
<evidence type="ECO:0000256" key="9">
    <source>
        <dbReference type="PIRSR" id="PIRSR000077-4"/>
    </source>
</evidence>
<dbReference type="PANTHER" id="PTHR45663">
    <property type="entry name" value="GEO12009P1"/>
    <property type="match status" value="1"/>
</dbReference>
<protein>
    <recommendedName>
        <fullName evidence="6 7">Thioredoxin</fullName>
    </recommendedName>
</protein>
<keyword evidence="12" id="KW-1185">Reference proteome</keyword>
<evidence type="ECO:0000256" key="7">
    <source>
        <dbReference type="PIRNR" id="PIRNR000077"/>
    </source>
</evidence>
<evidence type="ECO:0000256" key="2">
    <source>
        <dbReference type="ARBA" id="ARBA00022448"/>
    </source>
</evidence>
<dbReference type="STRING" id="279824.SAMN03080617_00376"/>
<dbReference type="PANTHER" id="PTHR45663:SF11">
    <property type="entry name" value="GEO12009P1"/>
    <property type="match status" value="1"/>
</dbReference>
<proteinExistence type="inferred from homology"/>
<comment type="similarity">
    <text evidence="1 7">Belongs to the thioredoxin family.</text>
</comment>
<dbReference type="PROSITE" id="PS00194">
    <property type="entry name" value="THIOREDOXIN_1"/>
    <property type="match status" value="1"/>
</dbReference>
<feature type="site" description="Contributes to redox potential value" evidence="8">
    <location>
        <position position="29"/>
    </location>
</feature>
<dbReference type="GO" id="GO:0045454">
    <property type="term" value="P:cell redox homeostasis"/>
    <property type="evidence" value="ECO:0007669"/>
    <property type="project" value="TreeGrafter"/>
</dbReference>
<evidence type="ECO:0000313" key="11">
    <source>
        <dbReference type="EMBL" id="SDA42574.1"/>
    </source>
</evidence>
<feature type="site" description="Contributes to redox potential value" evidence="8">
    <location>
        <position position="28"/>
    </location>
</feature>
<evidence type="ECO:0000256" key="8">
    <source>
        <dbReference type="PIRSR" id="PIRSR000077-1"/>
    </source>
</evidence>
<reference evidence="12" key="1">
    <citation type="submission" date="2016-10" db="EMBL/GenBank/DDBJ databases">
        <authorList>
            <person name="Varghese N."/>
            <person name="Submissions S."/>
        </authorList>
    </citation>
    <scope>NUCLEOTIDE SEQUENCE [LARGE SCALE GENOMIC DNA]</scope>
    <source>
        <strain evidence="12">DSM 22703</strain>
    </source>
</reference>
<keyword evidence="3" id="KW-0249">Electron transport</keyword>
<dbReference type="OrthoDB" id="9790390at2"/>
<dbReference type="Gene3D" id="3.40.30.10">
    <property type="entry name" value="Glutaredoxin"/>
    <property type="match status" value="1"/>
</dbReference>
<evidence type="ECO:0000259" key="10">
    <source>
        <dbReference type="PROSITE" id="PS51352"/>
    </source>
</evidence>
<feature type="active site" description="Nucleophile" evidence="8">
    <location>
        <position position="30"/>
    </location>
</feature>
<keyword evidence="4 9" id="KW-1015">Disulfide bond</keyword>
<feature type="active site" description="Nucleophile" evidence="8">
    <location>
        <position position="27"/>
    </location>
</feature>
<evidence type="ECO:0000256" key="4">
    <source>
        <dbReference type="ARBA" id="ARBA00023157"/>
    </source>
</evidence>
<dbReference type="InterPro" id="IPR017937">
    <property type="entry name" value="Thioredoxin_CS"/>
</dbReference>
<dbReference type="FunFam" id="3.40.30.10:FF:000001">
    <property type="entry name" value="Thioredoxin"/>
    <property type="match status" value="1"/>
</dbReference>
<gene>
    <name evidence="11" type="ORF">SAMN03080617_00376</name>
</gene>
<feature type="site" description="Deprotonates C-terminal active site Cys" evidence="8">
    <location>
        <position position="21"/>
    </location>
</feature>
<feature type="disulfide bond" description="Redox-active" evidence="9">
    <location>
        <begin position="27"/>
        <end position="30"/>
    </location>
</feature>
<evidence type="ECO:0000256" key="1">
    <source>
        <dbReference type="ARBA" id="ARBA00008987"/>
    </source>
</evidence>
<evidence type="ECO:0000256" key="3">
    <source>
        <dbReference type="ARBA" id="ARBA00022982"/>
    </source>
</evidence>
<dbReference type="NCBIfam" id="TIGR01068">
    <property type="entry name" value="thioredoxin"/>
    <property type="match status" value="1"/>
</dbReference>
<dbReference type="InterPro" id="IPR013766">
    <property type="entry name" value="Thioredoxin_domain"/>
</dbReference>
<evidence type="ECO:0000256" key="6">
    <source>
        <dbReference type="NCBIfam" id="TIGR01068"/>
    </source>
</evidence>
<dbReference type="PRINTS" id="PR00421">
    <property type="entry name" value="THIOREDOXIN"/>
</dbReference>
<dbReference type="RefSeq" id="WP_092728262.1">
    <property type="nucleotide sequence ID" value="NZ_FMXE01000003.1"/>
</dbReference>
<dbReference type="InterPro" id="IPR005746">
    <property type="entry name" value="Thioredoxin"/>
</dbReference>
<dbReference type="GO" id="GO:0005829">
    <property type="term" value="C:cytosol"/>
    <property type="evidence" value="ECO:0007669"/>
    <property type="project" value="TreeGrafter"/>
</dbReference>
<dbReference type="InterPro" id="IPR036249">
    <property type="entry name" value="Thioredoxin-like_sf"/>
</dbReference>
<dbReference type="Proteomes" id="UP000198756">
    <property type="component" value="Unassembled WGS sequence"/>
</dbReference>
<keyword evidence="2" id="KW-0813">Transport</keyword>
<dbReference type="EMBL" id="FMXE01000003">
    <property type="protein sequence ID" value="SDA42574.1"/>
    <property type="molecule type" value="Genomic_DNA"/>
</dbReference>
<dbReference type="CDD" id="cd02947">
    <property type="entry name" value="TRX_family"/>
    <property type="match status" value="1"/>
</dbReference>
<organism evidence="11 12">
    <name type="scientific">Algoriphagus alkaliphilus</name>
    <dbReference type="NCBI Taxonomy" id="279824"/>
    <lineage>
        <taxon>Bacteria</taxon>
        <taxon>Pseudomonadati</taxon>
        <taxon>Bacteroidota</taxon>
        <taxon>Cytophagia</taxon>
        <taxon>Cytophagales</taxon>
        <taxon>Cyclobacteriaceae</taxon>
        <taxon>Algoriphagus</taxon>
    </lineage>
</organism>
<dbReference type="SUPFAM" id="SSF52833">
    <property type="entry name" value="Thioredoxin-like"/>
    <property type="match status" value="1"/>
</dbReference>
<evidence type="ECO:0000256" key="5">
    <source>
        <dbReference type="ARBA" id="ARBA00023284"/>
    </source>
</evidence>
<keyword evidence="5 9" id="KW-0676">Redox-active center</keyword>
<accession>A0A1G5V9S5</accession>
<dbReference type="Pfam" id="PF00085">
    <property type="entry name" value="Thioredoxin"/>
    <property type="match status" value="1"/>
</dbReference>
<dbReference type="PIRSF" id="PIRSF000077">
    <property type="entry name" value="Thioredoxin"/>
    <property type="match status" value="1"/>
</dbReference>
<feature type="domain" description="Thioredoxin" evidence="10">
    <location>
        <begin position="1"/>
        <end position="103"/>
    </location>
</feature>